<reference evidence="3" key="1">
    <citation type="submission" date="2015-02" db="EMBL/GenBank/DDBJ databases">
        <authorList>
            <person name="Chooi Y.-H."/>
        </authorList>
    </citation>
    <scope>NUCLEOTIDE SEQUENCE [LARGE SCALE GENOMIC DNA]</scope>
    <source>
        <strain evidence="3">strain Y</strain>
    </source>
</reference>
<evidence type="ECO:0000313" key="2">
    <source>
        <dbReference type="EMBL" id="CPR22321.1"/>
    </source>
</evidence>
<feature type="transmembrane region" description="Helical" evidence="1">
    <location>
        <begin position="64"/>
        <end position="92"/>
    </location>
</feature>
<keyword evidence="1" id="KW-1133">Transmembrane helix</keyword>
<dbReference type="RefSeq" id="WP_046479410.1">
    <property type="nucleotide sequence ID" value="NZ_LN829118.1"/>
</dbReference>
<proteinExistence type="predicted"/>
<name>A0A0D6JK47_9HYPH</name>
<organism evidence="2 3">
    <name type="scientific">Candidatus Filomicrobium marinum</name>
    <dbReference type="NCBI Taxonomy" id="1608628"/>
    <lineage>
        <taxon>Bacteria</taxon>
        <taxon>Pseudomonadati</taxon>
        <taxon>Pseudomonadota</taxon>
        <taxon>Alphaproteobacteria</taxon>
        <taxon>Hyphomicrobiales</taxon>
        <taxon>Hyphomicrobiaceae</taxon>
        <taxon>Filomicrobium</taxon>
    </lineage>
</organism>
<keyword evidence="1" id="KW-0472">Membrane</keyword>
<feature type="transmembrane region" description="Helical" evidence="1">
    <location>
        <begin position="104"/>
        <end position="135"/>
    </location>
</feature>
<feature type="transmembrane region" description="Helical" evidence="1">
    <location>
        <begin position="183"/>
        <end position="202"/>
    </location>
</feature>
<gene>
    <name evidence="2" type="primary">mauF</name>
    <name evidence="2" type="ORF">YBN1229_v1_3754</name>
</gene>
<feature type="transmembrane region" description="Helical" evidence="1">
    <location>
        <begin position="208"/>
        <end position="232"/>
    </location>
</feature>
<evidence type="ECO:0000256" key="1">
    <source>
        <dbReference type="SAM" id="Phobius"/>
    </source>
</evidence>
<protein>
    <submittedName>
        <fullName evidence="2">Methylamine utilization protein MauF</fullName>
    </submittedName>
</protein>
<keyword evidence="1" id="KW-0812">Transmembrane</keyword>
<feature type="transmembrane region" description="Helical" evidence="1">
    <location>
        <begin position="141"/>
        <end position="162"/>
    </location>
</feature>
<keyword evidence="3" id="KW-1185">Reference proteome</keyword>
<dbReference type="KEGG" id="fiy:BN1229_v1_3754"/>
<accession>A0A0D6JK47</accession>
<feature type="transmembrane region" description="Helical" evidence="1">
    <location>
        <begin position="37"/>
        <end position="58"/>
    </location>
</feature>
<dbReference type="AlphaFoldDB" id="A0A0D6JK47"/>
<dbReference type="OrthoDB" id="7931642at2"/>
<evidence type="ECO:0000313" key="3">
    <source>
        <dbReference type="Proteomes" id="UP000033187"/>
    </source>
</evidence>
<dbReference type="Proteomes" id="UP000033187">
    <property type="component" value="Chromosome 1"/>
</dbReference>
<dbReference type="EMBL" id="LN829119">
    <property type="protein sequence ID" value="CPR22321.1"/>
    <property type="molecule type" value="Genomic_DNA"/>
</dbReference>
<sequence>MSTYASLSKEAQASAVATEGVPDCVSFAAPQSRSSRAVLMALSAAIGVAVGLGGSHFFPETQIAIWLVAGVALMGGLLSTWSPCGYSSLTLLRPRGHEYSLRSVVGYVPTLVLHGLGYAFGAVVLGGVLAGIGYVVGLDNYVTTGAVVLAVVAVLYGAHQFGFLRVPYPQRRAQVPHDARQRFPIEAIGLLYGVSLGLNYLTYVQTPILYLVTALAVLSGNVTTAIALFAIFNLGRFLPMLINLLPVTDRSVTAWLARRQEAAATFDGALLVGSGAAILAMYLA</sequence>
<dbReference type="KEGG" id="fil:BN1229_v1_3764"/>